<dbReference type="PANTHER" id="PTHR34387:SF2">
    <property type="entry name" value="SLR1258 PROTEIN"/>
    <property type="match status" value="1"/>
</dbReference>
<gene>
    <name evidence="2" type="ORF">EDC37_1205</name>
</gene>
<dbReference type="Pfam" id="PF04402">
    <property type="entry name" value="SIMPL"/>
    <property type="match status" value="1"/>
</dbReference>
<dbReference type="AlphaFoldDB" id="A0A4R3K2T1"/>
<dbReference type="RefSeq" id="WP_132551209.1">
    <property type="nucleotide sequence ID" value="NZ_SMAA01000020.1"/>
</dbReference>
<feature type="chain" id="PRO_5020194693" description="Secreted protein" evidence="1">
    <location>
        <begin position="27"/>
        <end position="240"/>
    </location>
</feature>
<dbReference type="Gene3D" id="3.30.110.170">
    <property type="entry name" value="Protein of unknown function (DUF541), domain 1"/>
    <property type="match status" value="1"/>
</dbReference>
<keyword evidence="1" id="KW-0732">Signal</keyword>
<evidence type="ECO:0008006" key="4">
    <source>
        <dbReference type="Google" id="ProtNLM"/>
    </source>
</evidence>
<proteinExistence type="predicted"/>
<dbReference type="InterPro" id="IPR007497">
    <property type="entry name" value="SIMPL/DUF541"/>
</dbReference>
<dbReference type="EMBL" id="SMAA01000020">
    <property type="protein sequence ID" value="TCS76760.1"/>
    <property type="molecule type" value="Genomic_DNA"/>
</dbReference>
<accession>A0A4R3K2T1</accession>
<feature type="signal peptide" evidence="1">
    <location>
        <begin position="1"/>
        <end position="26"/>
    </location>
</feature>
<dbReference type="PANTHER" id="PTHR34387">
    <property type="entry name" value="SLR1258 PROTEIN"/>
    <property type="match status" value="1"/>
</dbReference>
<dbReference type="GO" id="GO:0006974">
    <property type="term" value="P:DNA damage response"/>
    <property type="evidence" value="ECO:0007669"/>
    <property type="project" value="TreeGrafter"/>
</dbReference>
<reference evidence="2 3" key="1">
    <citation type="submission" date="2019-03" db="EMBL/GenBank/DDBJ databases">
        <title>Genomic Encyclopedia of Type Strains, Phase IV (KMG-IV): sequencing the most valuable type-strain genomes for metagenomic binning, comparative biology and taxonomic classification.</title>
        <authorList>
            <person name="Goeker M."/>
        </authorList>
    </citation>
    <scope>NUCLEOTIDE SEQUENCE [LARGE SCALE GENOMIC DNA]</scope>
    <source>
        <strain evidence="2 3">DSM 20467</strain>
    </source>
</reference>
<dbReference type="InterPro" id="IPR052022">
    <property type="entry name" value="26kDa_periplasmic_antigen"/>
</dbReference>
<comment type="caution">
    <text evidence="2">The sequence shown here is derived from an EMBL/GenBank/DDBJ whole genome shotgun (WGS) entry which is preliminary data.</text>
</comment>
<name>A0A4R3K2T1_9FIRM</name>
<keyword evidence="3" id="KW-1185">Reference proteome</keyword>
<dbReference type="Gene3D" id="3.30.70.2970">
    <property type="entry name" value="Protein of unknown function (DUF541), domain 2"/>
    <property type="match status" value="1"/>
</dbReference>
<sequence length="240" mass="25851">MKKLYAALLMGVFVFCFSFGQGAVSAETMRNEPRTISVQGNSDFAVAPDQVSVEIGIETTSKTAQEAAQSNAAVMTKVQNALYGIGLTEKNVKTSSYDFYPIYNKDNDQVIDQYRANNTITVTVSDISQVGGIIDTAIKNGANNVNSVTFELKDAQKYKESALKSAILDAKGKAKVIASELGKNIVNVVSVTEGNVYIENYRASSDITMKSMNVEMAAPTPVTAKKLDVSAKLSVVFEID</sequence>
<dbReference type="Proteomes" id="UP000295188">
    <property type="component" value="Unassembled WGS sequence"/>
</dbReference>
<evidence type="ECO:0000256" key="1">
    <source>
        <dbReference type="SAM" id="SignalP"/>
    </source>
</evidence>
<dbReference type="OrthoDB" id="9785192at2"/>
<organism evidence="2 3">
    <name type="scientific">Pectinatus cerevisiiphilus</name>
    <dbReference type="NCBI Taxonomy" id="86956"/>
    <lineage>
        <taxon>Bacteria</taxon>
        <taxon>Bacillati</taxon>
        <taxon>Bacillota</taxon>
        <taxon>Negativicutes</taxon>
        <taxon>Selenomonadales</taxon>
        <taxon>Selenomonadaceae</taxon>
        <taxon>Pectinatus</taxon>
    </lineage>
</organism>
<evidence type="ECO:0000313" key="2">
    <source>
        <dbReference type="EMBL" id="TCS76760.1"/>
    </source>
</evidence>
<protein>
    <recommendedName>
        <fullName evidence="4">Secreted protein</fullName>
    </recommendedName>
</protein>
<evidence type="ECO:0000313" key="3">
    <source>
        <dbReference type="Proteomes" id="UP000295188"/>
    </source>
</evidence>